<evidence type="ECO:0000313" key="3">
    <source>
        <dbReference type="Proteomes" id="UP000193144"/>
    </source>
</evidence>
<dbReference type="AlphaFoldDB" id="A0A1Y1ZIS0"/>
<evidence type="ECO:0000259" key="1">
    <source>
        <dbReference type="Pfam" id="PF21762"/>
    </source>
</evidence>
<dbReference type="GO" id="GO:0005634">
    <property type="term" value="C:nucleus"/>
    <property type="evidence" value="ECO:0007669"/>
    <property type="project" value="TreeGrafter"/>
</dbReference>
<dbReference type="GO" id="GO:0003676">
    <property type="term" value="F:nucleic acid binding"/>
    <property type="evidence" value="ECO:0007669"/>
    <property type="project" value="InterPro"/>
</dbReference>
<dbReference type="InterPro" id="IPR036397">
    <property type="entry name" value="RNaseH_sf"/>
</dbReference>
<dbReference type="STRING" id="1231657.A0A1Y1ZIS0"/>
<dbReference type="InterPro" id="IPR040151">
    <property type="entry name" value="Gfd2/YDR514C-like"/>
</dbReference>
<reference evidence="2 3" key="1">
    <citation type="submission" date="2016-07" db="EMBL/GenBank/DDBJ databases">
        <title>Pervasive Adenine N6-methylation of Active Genes in Fungi.</title>
        <authorList>
            <consortium name="DOE Joint Genome Institute"/>
            <person name="Mondo S.J."/>
            <person name="Dannebaum R.O."/>
            <person name="Kuo R.C."/>
            <person name="Labutti K."/>
            <person name="Haridas S."/>
            <person name="Kuo A."/>
            <person name="Salamov A."/>
            <person name="Ahrendt S.R."/>
            <person name="Lipzen A."/>
            <person name="Sullivan W."/>
            <person name="Andreopoulos W.B."/>
            <person name="Clum A."/>
            <person name="Lindquist E."/>
            <person name="Daum C."/>
            <person name="Ramamoorthy G.K."/>
            <person name="Gryganskyi A."/>
            <person name="Culley D."/>
            <person name="Magnuson J.K."/>
            <person name="James T.Y."/>
            <person name="O'Malley M.A."/>
            <person name="Stajich J.E."/>
            <person name="Spatafora J.W."/>
            <person name="Visel A."/>
            <person name="Grigoriev I.V."/>
        </authorList>
    </citation>
    <scope>NUCLEOTIDE SEQUENCE [LARGE SCALE GENOMIC DNA]</scope>
    <source>
        <strain evidence="2 3">CBS 115471</strain>
    </source>
</reference>
<sequence length="410" mass="46148">MSCEMNLAYFIVDNGLFGSWNTKPYLDNNAKLLLILQAYLAQFSQQEIMRSFFPGEHLMCAPENMNDVVLVGVDIEWFERGNNDITEIGLAILDTARLPATDHVFKILECMEFSHFRLKKTAHMVNTHLCKSRPDKFQYGTTKFVSQLDATHLLFDAFTHRRPDGTNRPVVFVGHAVENDLKVLKQHFSLDLEQLDVVVATLDTQVLAREAGIPSSGPVIGLMQLLAHFQIHEMYLHTAGNDIASTMIAAFLTATLKSKELARHQMSMYKGKETWKHVNGLKHQAQDKPVSGLGDLLFCTKCNSLFHLVEQCGVAVWCEKCAASREHVGKAKTHMTEKCGVGEWLKMSHEELVEPCQPCLASSQQKRKDKANTHTREKCGFKILDQMEAAGGSVEEELDLDIDVGPWENE</sequence>
<dbReference type="OrthoDB" id="5953249at2759"/>
<dbReference type="Gene3D" id="3.30.420.10">
    <property type="entry name" value="Ribonuclease H-like superfamily/Ribonuclease H"/>
    <property type="match status" value="1"/>
</dbReference>
<organism evidence="2 3">
    <name type="scientific">Clohesyomyces aquaticus</name>
    <dbReference type="NCBI Taxonomy" id="1231657"/>
    <lineage>
        <taxon>Eukaryota</taxon>
        <taxon>Fungi</taxon>
        <taxon>Dikarya</taxon>
        <taxon>Ascomycota</taxon>
        <taxon>Pezizomycotina</taxon>
        <taxon>Dothideomycetes</taxon>
        <taxon>Pleosporomycetidae</taxon>
        <taxon>Pleosporales</taxon>
        <taxon>Lindgomycetaceae</taxon>
        <taxon>Clohesyomyces</taxon>
    </lineage>
</organism>
<dbReference type="EMBL" id="MCFA01000077">
    <property type="protein sequence ID" value="ORY10116.1"/>
    <property type="molecule type" value="Genomic_DNA"/>
</dbReference>
<protein>
    <recommendedName>
        <fullName evidence="1">Gfd2/YDR514C-like C-terminal domain-containing protein</fullName>
    </recommendedName>
</protein>
<dbReference type="PANTHER" id="PTHR28083:SF1">
    <property type="entry name" value="GOOD FOR FULL DBP5 ACTIVITY PROTEIN 2"/>
    <property type="match status" value="1"/>
</dbReference>
<dbReference type="InterPro" id="IPR012337">
    <property type="entry name" value="RNaseH-like_sf"/>
</dbReference>
<dbReference type="InterPro" id="IPR048519">
    <property type="entry name" value="Gfd2/YDR514C-like_C"/>
</dbReference>
<dbReference type="SUPFAM" id="SSF53098">
    <property type="entry name" value="Ribonuclease H-like"/>
    <property type="match status" value="1"/>
</dbReference>
<accession>A0A1Y1ZIS0</accession>
<comment type="caution">
    <text evidence="2">The sequence shown here is derived from an EMBL/GenBank/DDBJ whole genome shotgun (WGS) entry which is preliminary data.</text>
</comment>
<gene>
    <name evidence="2" type="ORF">BCR34DRAFT_602335</name>
</gene>
<name>A0A1Y1ZIS0_9PLEO</name>
<dbReference type="PANTHER" id="PTHR28083">
    <property type="entry name" value="GOOD FOR FULL DBP5 ACTIVITY PROTEIN 2"/>
    <property type="match status" value="1"/>
</dbReference>
<feature type="domain" description="Gfd2/YDR514C-like C-terminal" evidence="1">
    <location>
        <begin position="69"/>
        <end position="250"/>
    </location>
</feature>
<keyword evidence="3" id="KW-1185">Reference proteome</keyword>
<evidence type="ECO:0000313" key="2">
    <source>
        <dbReference type="EMBL" id="ORY10116.1"/>
    </source>
</evidence>
<dbReference type="Pfam" id="PF21762">
    <property type="entry name" value="DEDDh_C"/>
    <property type="match status" value="1"/>
</dbReference>
<dbReference type="Proteomes" id="UP000193144">
    <property type="component" value="Unassembled WGS sequence"/>
</dbReference>
<proteinExistence type="predicted"/>